<evidence type="ECO:0000313" key="3">
    <source>
        <dbReference type="EMBL" id="CAK0855525.1"/>
    </source>
</evidence>
<protein>
    <submittedName>
        <fullName evidence="3">Uncharacterized protein</fullName>
    </submittedName>
</protein>
<feature type="region of interest" description="Disordered" evidence="2">
    <location>
        <begin position="43"/>
        <end position="68"/>
    </location>
</feature>
<sequence length="908" mass="95431">PRTSYTMCPTPSCRAGKQWDWNWRIIKNGGACSVCGQVQQLYSPQKKKDKPKGGPPKGPGPAVPAASSPAIFSPWGKAKLINQLEALVQQDASVTASVLAIKQAVETPALPRSRTPLEQLQSTEAKAKQAATNAHNFLTEISNLETRLKQARQDYDQAMEELVDAEEAHEAAVLAYNNVRGQTASEVKPESVPDFLAAYEDKLKSISIEEYEDGEAKDKLQTALTAMDEAKDQAAAVIHAVQKALEGVKLAAAQAPLKRRRVVEVVSGPEAAASAVGAEGSLGPATKAEGGAEVGAATGTEGAKAAAAAAAPAAALSDAEAKARASKVKAARERLEQSAAKACPVARSELRSISDVGVGTFDLGLRQSPAGPLFGDGGTSEVRGIVSSVEADPVDLEPRHPPSGPLFGGGGTCELRGIFSDSGVVVSGCGVRQPPSGPLYGGGDTSELRGIVSSAEVGSIDLETRHPPSGPLFGDGGTCELRGIFSSAGVGSVGSEHRHPPSGPLLGDGGMCDIGVGVIYLGILQPPSGPLFGDGDTSELRGHVSSDGGAPVYFGGWLPPSGPLFGDGDTGELCGVSGHAEAPHRAGASLFFANVTGWGPRIHKFVVEHKCKYGMMAFVETHVTEAKLIHYRASLDVDGWKLSACAAVGTGRSAEGTSGGEWVLARSHLATTSFDRQRALMTKERLKDPCRDVRVTCDKGAGSLIDYAVASGSVADLVSVKGVLTVPWKVHCGLHVEVQGTSTAWWHRALVLPRPLPGVDRPPTAPDPQSKTYQRKQAALQRRKEALPPDHQDAFYELHQPPDPQGLTGDVFEVSLDRWNSNLPAGADGDGCPKYTFTAEMRMIGESPIVSWALEGNDQLSQDYGRWVSQVKQSLLDPNLSALERAPYIGRARGFAVTWKKSVSSPGR</sequence>
<organism evidence="3 4">
    <name type="scientific">Prorocentrum cordatum</name>
    <dbReference type="NCBI Taxonomy" id="2364126"/>
    <lineage>
        <taxon>Eukaryota</taxon>
        <taxon>Sar</taxon>
        <taxon>Alveolata</taxon>
        <taxon>Dinophyceae</taxon>
        <taxon>Prorocentrales</taxon>
        <taxon>Prorocentraceae</taxon>
        <taxon>Prorocentrum</taxon>
    </lineage>
</organism>
<evidence type="ECO:0000256" key="2">
    <source>
        <dbReference type="SAM" id="MobiDB-lite"/>
    </source>
</evidence>
<dbReference type="EMBL" id="CAUYUJ010015560">
    <property type="protein sequence ID" value="CAK0855525.1"/>
    <property type="molecule type" value="Genomic_DNA"/>
</dbReference>
<feature type="coiled-coil region" evidence="1">
    <location>
        <begin position="134"/>
        <end position="175"/>
    </location>
</feature>
<gene>
    <name evidence="3" type="ORF">PCOR1329_LOCUS46243</name>
</gene>
<dbReference type="Proteomes" id="UP001189429">
    <property type="component" value="Unassembled WGS sequence"/>
</dbReference>
<reference evidence="3" key="1">
    <citation type="submission" date="2023-10" db="EMBL/GenBank/DDBJ databases">
        <authorList>
            <person name="Chen Y."/>
            <person name="Shah S."/>
            <person name="Dougan E. K."/>
            <person name="Thang M."/>
            <person name="Chan C."/>
        </authorList>
    </citation>
    <scope>NUCLEOTIDE SEQUENCE [LARGE SCALE GENOMIC DNA]</scope>
</reference>
<feature type="non-terminal residue" evidence="3">
    <location>
        <position position="1"/>
    </location>
</feature>
<feature type="non-terminal residue" evidence="3">
    <location>
        <position position="908"/>
    </location>
</feature>
<evidence type="ECO:0000313" key="4">
    <source>
        <dbReference type="Proteomes" id="UP001189429"/>
    </source>
</evidence>
<accession>A0ABN9U8S1</accession>
<keyword evidence="1" id="KW-0175">Coiled coil</keyword>
<feature type="compositionally biased region" description="Pro residues" evidence="2">
    <location>
        <begin position="53"/>
        <end position="62"/>
    </location>
</feature>
<keyword evidence="4" id="KW-1185">Reference proteome</keyword>
<proteinExistence type="predicted"/>
<name>A0ABN9U8S1_9DINO</name>
<comment type="caution">
    <text evidence="3">The sequence shown here is derived from an EMBL/GenBank/DDBJ whole genome shotgun (WGS) entry which is preliminary data.</text>
</comment>
<evidence type="ECO:0000256" key="1">
    <source>
        <dbReference type="SAM" id="Coils"/>
    </source>
</evidence>